<sequence length="107" mass="12444">MFTERPKIVFLPKHVNFIQLSKYVIGRIALFSRCLKKVRLSRTNVFFSDYSALISEGGYLSGHQILKTKYHFGRQGILLLYYSSYINKDMGFSANDIIENLERKDAN</sequence>
<dbReference type="AlphaFoldDB" id="A0A6P7FYV4"/>
<organism evidence="1">
    <name type="scientific">Diabrotica virgifera virgifera</name>
    <name type="common">western corn rootworm</name>
    <dbReference type="NCBI Taxonomy" id="50390"/>
    <lineage>
        <taxon>Eukaryota</taxon>
        <taxon>Metazoa</taxon>
        <taxon>Ecdysozoa</taxon>
        <taxon>Arthropoda</taxon>
        <taxon>Hexapoda</taxon>
        <taxon>Insecta</taxon>
        <taxon>Pterygota</taxon>
        <taxon>Neoptera</taxon>
        <taxon>Endopterygota</taxon>
        <taxon>Coleoptera</taxon>
        <taxon>Polyphaga</taxon>
        <taxon>Cucujiformia</taxon>
        <taxon>Chrysomeloidea</taxon>
        <taxon>Chrysomelidae</taxon>
        <taxon>Galerucinae</taxon>
        <taxon>Diabroticina</taxon>
        <taxon>Diabroticites</taxon>
        <taxon>Diabrotica</taxon>
    </lineage>
</organism>
<accession>A0A6P7FYV4</accession>
<gene>
    <name evidence="1" type="primary">LOC114335668</name>
</gene>
<proteinExistence type="predicted"/>
<reference evidence="1" key="1">
    <citation type="submission" date="2025-08" db="UniProtKB">
        <authorList>
            <consortium name="RefSeq"/>
        </authorList>
    </citation>
    <scope>IDENTIFICATION</scope>
    <source>
        <tissue evidence="1">Whole insect</tissue>
    </source>
</reference>
<dbReference type="RefSeq" id="XP_028141749.1">
    <property type="nucleotide sequence ID" value="XM_028285948.1"/>
</dbReference>
<name>A0A6P7FYV4_DIAVI</name>
<evidence type="ECO:0000313" key="1">
    <source>
        <dbReference type="RefSeq" id="XP_028141749.1"/>
    </source>
</evidence>
<protein>
    <submittedName>
        <fullName evidence="1">Uncharacterized protein LOC114335668</fullName>
    </submittedName>
</protein>
<dbReference type="InParanoid" id="A0A6P7FYV4"/>